<accession>A0A9Y2JKV6</accession>
<protein>
    <submittedName>
        <fullName evidence="2">Uncharacterized protein</fullName>
    </submittedName>
</protein>
<reference evidence="2 3" key="1">
    <citation type="submission" date="2023-06" db="EMBL/GenBank/DDBJ databases">
        <authorList>
            <person name="Oyuntsetseg B."/>
            <person name="Kim S.B."/>
        </authorList>
    </citation>
    <scope>NUCLEOTIDE SEQUENCE [LARGE SCALE GENOMIC DNA]</scope>
    <source>
        <strain evidence="2 3">4-36</strain>
    </source>
</reference>
<keyword evidence="3" id="KW-1185">Reference proteome</keyword>
<dbReference type="KEGG" id="amog:QRX60_35515"/>
<evidence type="ECO:0000313" key="2">
    <source>
        <dbReference type="EMBL" id="WIX99330.1"/>
    </source>
</evidence>
<feature type="region of interest" description="Disordered" evidence="1">
    <location>
        <begin position="1"/>
        <end position="25"/>
    </location>
</feature>
<name>A0A9Y2JKV6_9PSEU</name>
<dbReference type="AlphaFoldDB" id="A0A9Y2JKV6"/>
<dbReference type="Proteomes" id="UP001239397">
    <property type="component" value="Chromosome"/>
</dbReference>
<sequence>MRHDYHYDRSGERVEHDDERDDAPHRCDRGFVDRDADHPVPCLVCRPYLAPDQLAPEPRKPMPDPEVARAGMRAVRAALAAAKGHHR</sequence>
<organism evidence="2 3">
    <name type="scientific">Amycolatopsis mongoliensis</name>
    <dbReference type="NCBI Taxonomy" id="715475"/>
    <lineage>
        <taxon>Bacteria</taxon>
        <taxon>Bacillati</taxon>
        <taxon>Actinomycetota</taxon>
        <taxon>Actinomycetes</taxon>
        <taxon>Pseudonocardiales</taxon>
        <taxon>Pseudonocardiaceae</taxon>
        <taxon>Amycolatopsis</taxon>
    </lineage>
</organism>
<evidence type="ECO:0000256" key="1">
    <source>
        <dbReference type="SAM" id="MobiDB-lite"/>
    </source>
</evidence>
<dbReference type="EMBL" id="CP127295">
    <property type="protein sequence ID" value="WIX99330.1"/>
    <property type="molecule type" value="Genomic_DNA"/>
</dbReference>
<evidence type="ECO:0000313" key="3">
    <source>
        <dbReference type="Proteomes" id="UP001239397"/>
    </source>
</evidence>
<gene>
    <name evidence="2" type="ORF">QRX60_35515</name>
</gene>
<dbReference type="RefSeq" id="WP_285995812.1">
    <property type="nucleotide sequence ID" value="NZ_CP127295.1"/>
</dbReference>
<proteinExistence type="predicted"/>